<dbReference type="InterPro" id="IPR011009">
    <property type="entry name" value="Kinase-like_dom_sf"/>
</dbReference>
<dbReference type="Proteomes" id="UP000628017">
    <property type="component" value="Unassembled WGS sequence"/>
</dbReference>
<dbReference type="SUPFAM" id="SSF56112">
    <property type="entry name" value="Protein kinase-like (PK-like)"/>
    <property type="match status" value="1"/>
</dbReference>
<proteinExistence type="predicted"/>
<name>A0A916QXD1_9RHOB</name>
<dbReference type="InterPro" id="IPR041726">
    <property type="entry name" value="ACAD10_11_N"/>
</dbReference>
<sequence length="324" mass="34938">MTLAPVTSGQSNPTWFVSTPTRELVLRKKPAGVIASSAHAVDREHRAMSALAGSDVPVPEMVMFEDDPAVIGTPFYLMERLYGQVSETSDLPALSSEERGAVFHDAARVLAAVHSVDWQAAGLSDYGKTRDYYPRQVRRWARQWDTAKDAGMEAAFSNRIDALAGWFAENIPAESPTTLVHGDYRIGNLMYGTKPARIEAVLDWELSTLGDPLSDLAHWMMFYDLSPDQMGGLAGLDLSTLGIPDGAAFLDQYRASGGCDVPLTSFHRAFAMYRMSVILAGITARAQAGQAAHDDAVAVGAMAPEFALLAETLLSGDKAQQAIG</sequence>
<keyword evidence="3" id="KW-1185">Reference proteome</keyword>
<dbReference type="InterPro" id="IPR002575">
    <property type="entry name" value="Aminoglycoside_PTrfase"/>
</dbReference>
<comment type="caution">
    <text evidence="2">The sequence shown here is derived from an EMBL/GenBank/DDBJ whole genome shotgun (WGS) entry which is preliminary data.</text>
</comment>
<organism evidence="2 3">
    <name type="scientific">Neptunicoccus cionae</name>
    <dbReference type="NCBI Taxonomy" id="2035344"/>
    <lineage>
        <taxon>Bacteria</taxon>
        <taxon>Pseudomonadati</taxon>
        <taxon>Pseudomonadota</taxon>
        <taxon>Alphaproteobacteria</taxon>
        <taxon>Rhodobacterales</taxon>
        <taxon>Paracoccaceae</taxon>
        <taxon>Neptunicoccus</taxon>
    </lineage>
</organism>
<accession>A0A916QXD1</accession>
<dbReference type="PANTHER" id="PTHR47829:SF1">
    <property type="entry name" value="HAD FAMILY PHOSPHATASE"/>
    <property type="match status" value="1"/>
</dbReference>
<feature type="domain" description="Aminoglycoside phosphotransferase" evidence="1">
    <location>
        <begin position="3"/>
        <end position="222"/>
    </location>
</feature>
<dbReference type="InterPro" id="IPR052898">
    <property type="entry name" value="ACAD10-like"/>
</dbReference>
<dbReference type="Gene3D" id="3.30.200.20">
    <property type="entry name" value="Phosphorylase Kinase, domain 1"/>
    <property type="match status" value="1"/>
</dbReference>
<dbReference type="AlphaFoldDB" id="A0A916QXD1"/>
<evidence type="ECO:0000259" key="1">
    <source>
        <dbReference type="Pfam" id="PF01636"/>
    </source>
</evidence>
<dbReference type="EMBL" id="BMKA01000002">
    <property type="protein sequence ID" value="GGA17297.1"/>
    <property type="molecule type" value="Genomic_DNA"/>
</dbReference>
<dbReference type="CDD" id="cd05154">
    <property type="entry name" value="ACAD10_11_N-like"/>
    <property type="match status" value="1"/>
</dbReference>
<reference evidence="2" key="1">
    <citation type="journal article" date="2014" name="Int. J. Syst. Evol. Microbiol.">
        <title>Complete genome sequence of Corynebacterium casei LMG S-19264T (=DSM 44701T), isolated from a smear-ripened cheese.</title>
        <authorList>
            <consortium name="US DOE Joint Genome Institute (JGI-PGF)"/>
            <person name="Walter F."/>
            <person name="Albersmeier A."/>
            <person name="Kalinowski J."/>
            <person name="Ruckert C."/>
        </authorList>
    </citation>
    <scope>NUCLEOTIDE SEQUENCE</scope>
    <source>
        <strain evidence="2">CGMCC 1.15880</strain>
    </source>
</reference>
<dbReference type="Gene3D" id="3.90.1200.10">
    <property type="match status" value="1"/>
</dbReference>
<protein>
    <submittedName>
        <fullName evidence="2">Aminoglycoside phosphotransferase</fullName>
    </submittedName>
</protein>
<dbReference type="Pfam" id="PF01636">
    <property type="entry name" value="APH"/>
    <property type="match status" value="1"/>
</dbReference>
<gene>
    <name evidence="2" type="ORF">GCM10011498_17360</name>
</gene>
<reference evidence="2" key="2">
    <citation type="submission" date="2020-09" db="EMBL/GenBank/DDBJ databases">
        <authorList>
            <person name="Sun Q."/>
            <person name="Zhou Y."/>
        </authorList>
    </citation>
    <scope>NUCLEOTIDE SEQUENCE</scope>
    <source>
        <strain evidence="2">CGMCC 1.15880</strain>
    </source>
</reference>
<evidence type="ECO:0000313" key="2">
    <source>
        <dbReference type="EMBL" id="GGA17297.1"/>
    </source>
</evidence>
<dbReference type="PANTHER" id="PTHR47829">
    <property type="entry name" value="HYDROLASE, PUTATIVE (AFU_ORTHOLOGUE AFUA_1G12880)-RELATED"/>
    <property type="match status" value="1"/>
</dbReference>
<evidence type="ECO:0000313" key="3">
    <source>
        <dbReference type="Proteomes" id="UP000628017"/>
    </source>
</evidence>